<evidence type="ECO:0000313" key="2">
    <source>
        <dbReference type="EMBL" id="MCX2980254.1"/>
    </source>
</evidence>
<accession>A0ABT3TE27</accession>
<name>A0ABT3TE27_9GAMM</name>
<gene>
    <name evidence="2" type="ORF">EYC98_05150</name>
</gene>
<evidence type="ECO:0000313" key="3">
    <source>
        <dbReference type="Proteomes" id="UP001143362"/>
    </source>
</evidence>
<keyword evidence="3" id="KW-1185">Reference proteome</keyword>
<dbReference type="EMBL" id="SHNN01000001">
    <property type="protein sequence ID" value="MCX2980254.1"/>
    <property type="molecule type" value="Genomic_DNA"/>
</dbReference>
<evidence type="ECO:0000256" key="1">
    <source>
        <dbReference type="SAM" id="SignalP"/>
    </source>
</evidence>
<dbReference type="InterPro" id="IPR036709">
    <property type="entry name" value="Autotransporte_beta_dom_sf"/>
</dbReference>
<dbReference type="Proteomes" id="UP001143362">
    <property type="component" value="Unassembled WGS sequence"/>
</dbReference>
<comment type="caution">
    <text evidence="2">The sequence shown here is derived from an EMBL/GenBank/DDBJ whole genome shotgun (WGS) entry which is preliminary data.</text>
</comment>
<organism evidence="2 3">
    <name type="scientific">Candidatus Litorirhabdus singularis</name>
    <dbReference type="NCBI Taxonomy" id="2518993"/>
    <lineage>
        <taxon>Bacteria</taxon>
        <taxon>Pseudomonadati</taxon>
        <taxon>Pseudomonadota</taxon>
        <taxon>Gammaproteobacteria</taxon>
        <taxon>Cellvibrionales</taxon>
        <taxon>Halieaceae</taxon>
        <taxon>Candidatus Litorirhabdus</taxon>
    </lineage>
</organism>
<keyword evidence="1" id="KW-0732">Signal</keyword>
<feature type="chain" id="PRO_5047530267" description="Transporter" evidence="1">
    <location>
        <begin position="27"/>
        <end position="277"/>
    </location>
</feature>
<evidence type="ECO:0008006" key="4">
    <source>
        <dbReference type="Google" id="ProtNLM"/>
    </source>
</evidence>
<proteinExistence type="predicted"/>
<protein>
    <recommendedName>
        <fullName evidence="4">Transporter</fullName>
    </recommendedName>
</protein>
<reference evidence="2" key="1">
    <citation type="submission" date="2019-02" db="EMBL/GenBank/DDBJ databases">
        <authorList>
            <person name="Li S.-H."/>
        </authorList>
    </citation>
    <scope>NUCLEOTIDE SEQUENCE</scope>
    <source>
        <strain evidence="2">IMCC14734</strain>
    </source>
</reference>
<sequence length="277" mass="30517">MSVFRVIDVAVAALVFGALMASPAQAEQAEQDDVSKALDSTATQWSYQFAYQSMPNYHDDTVNGEPRPQGSDNFVQARIVAPIKFDSFTLLPRLTLRHYENSNGDSGFGNTELFGLIIPKSWDWGTGRMGLGPLITAPGDEKVAKDEWGYGAAGAWVNTSGNWFYGVLLTQSWRAVDPEALPPSESDTQPLGIAPFLNYQLGNGWFIGNGDMVARYDWDSKKVYLPIGVRVGRVIVRPNSSINIYAEYQTALIYDDYPGPAVEDSIRINFTLTMPAL</sequence>
<dbReference type="SUPFAM" id="SSF103515">
    <property type="entry name" value="Autotransporter"/>
    <property type="match status" value="1"/>
</dbReference>
<feature type="signal peptide" evidence="1">
    <location>
        <begin position="1"/>
        <end position="26"/>
    </location>
</feature>
<dbReference type="RefSeq" id="WP_279244233.1">
    <property type="nucleotide sequence ID" value="NZ_SHNN01000001.1"/>
</dbReference>